<reference evidence="4" key="1">
    <citation type="submission" date="2023-07" db="EMBL/GenBank/DDBJ databases">
        <title>Fictibacillus sp. isolated from freshwater pond.</title>
        <authorList>
            <person name="Kirdat K."/>
            <person name="Bhat A."/>
            <person name="Mourya A."/>
            <person name="Yadav A."/>
        </authorList>
    </citation>
    <scope>NUCLEOTIDE SEQUENCE</scope>
    <source>
        <strain evidence="4">NE201</strain>
    </source>
</reference>
<dbReference type="InterPro" id="IPR001296">
    <property type="entry name" value="Glyco_trans_1"/>
</dbReference>
<organism evidence="4 5">
    <name type="scientific">Fictibacillus fluitans</name>
    <dbReference type="NCBI Taxonomy" id="3058422"/>
    <lineage>
        <taxon>Bacteria</taxon>
        <taxon>Bacillati</taxon>
        <taxon>Bacillota</taxon>
        <taxon>Bacilli</taxon>
        <taxon>Bacillales</taxon>
        <taxon>Fictibacillaceae</taxon>
        <taxon>Fictibacillus</taxon>
    </lineage>
</organism>
<comment type="caution">
    <text evidence="4">The sequence shown here is derived from an EMBL/GenBank/DDBJ whole genome shotgun (WGS) entry which is preliminary data.</text>
</comment>
<dbReference type="EMBL" id="JAUHTR010000001">
    <property type="protein sequence ID" value="MDN4523620.1"/>
    <property type="molecule type" value="Genomic_DNA"/>
</dbReference>
<proteinExistence type="predicted"/>
<dbReference type="Gene3D" id="3.40.50.2000">
    <property type="entry name" value="Glycogen Phosphorylase B"/>
    <property type="match status" value="2"/>
</dbReference>
<keyword evidence="1" id="KW-0808">Transferase</keyword>
<evidence type="ECO:0000256" key="1">
    <source>
        <dbReference type="ARBA" id="ARBA00022679"/>
    </source>
</evidence>
<dbReference type="RefSeq" id="WP_301164638.1">
    <property type="nucleotide sequence ID" value="NZ_JAUHTR010000001.1"/>
</dbReference>
<feature type="domain" description="Glycosyltransferase subfamily 4-like N-terminal" evidence="3">
    <location>
        <begin position="50"/>
        <end position="164"/>
    </location>
</feature>
<evidence type="ECO:0000259" key="3">
    <source>
        <dbReference type="Pfam" id="PF13439"/>
    </source>
</evidence>
<evidence type="ECO:0000259" key="2">
    <source>
        <dbReference type="Pfam" id="PF00534"/>
    </source>
</evidence>
<gene>
    <name evidence="4" type="ORF">QYB97_04005</name>
</gene>
<protein>
    <submittedName>
        <fullName evidence="4">Glycosyltransferase family 1 protein</fullName>
    </submittedName>
</protein>
<name>A0ABT8HS64_9BACL</name>
<sequence length="358" mass="40366">MIIAYDQIYENTPSSKRGIGRFSRELLHALYKRPSSYDFLPYTPDPSVTALEARKDLESFLASQKVGIYHIQAPFDYYMFPEMSREWFGDVKVSVMVHDIIPFLYPQYFLFSDEWKENYKKMMRFVSESDLILANSEYTKQDLIKHFNIDPSLINVIAAGVSLSFKKTDPKRIPNKYGITKPYLLYAGGGEIQKNVPSIIKAFGQIKENLKQEHQLVIAGDLSNAFILMFQMEARKAGVCPIFTGYVPEGDYLSLLSGASAFVFPSLYEGFGLPVLEAMACEVPVITSNVSSLPEVAGDAALLVNPLSISDISSAMLRILNNEKISQLLIEKGKTQVQKFSWEKSADRMILALGRLKE</sequence>
<dbReference type="InterPro" id="IPR028098">
    <property type="entry name" value="Glyco_trans_4-like_N"/>
</dbReference>
<dbReference type="PANTHER" id="PTHR46401:SF2">
    <property type="entry name" value="GLYCOSYLTRANSFERASE WBBK-RELATED"/>
    <property type="match status" value="1"/>
</dbReference>
<keyword evidence="5" id="KW-1185">Reference proteome</keyword>
<evidence type="ECO:0000313" key="5">
    <source>
        <dbReference type="Proteomes" id="UP001172721"/>
    </source>
</evidence>
<dbReference type="Pfam" id="PF00534">
    <property type="entry name" value="Glycos_transf_1"/>
    <property type="match status" value="1"/>
</dbReference>
<evidence type="ECO:0000313" key="4">
    <source>
        <dbReference type="EMBL" id="MDN4523620.1"/>
    </source>
</evidence>
<dbReference type="CDD" id="cd03809">
    <property type="entry name" value="GT4_MtfB-like"/>
    <property type="match status" value="1"/>
</dbReference>
<accession>A0ABT8HS64</accession>
<feature type="domain" description="Glycosyl transferase family 1" evidence="2">
    <location>
        <begin position="174"/>
        <end position="335"/>
    </location>
</feature>
<dbReference type="SUPFAM" id="SSF53756">
    <property type="entry name" value="UDP-Glycosyltransferase/glycogen phosphorylase"/>
    <property type="match status" value="1"/>
</dbReference>
<dbReference type="PANTHER" id="PTHR46401">
    <property type="entry name" value="GLYCOSYLTRANSFERASE WBBK-RELATED"/>
    <property type="match status" value="1"/>
</dbReference>
<dbReference type="Pfam" id="PF13439">
    <property type="entry name" value="Glyco_transf_4"/>
    <property type="match status" value="1"/>
</dbReference>
<dbReference type="Proteomes" id="UP001172721">
    <property type="component" value="Unassembled WGS sequence"/>
</dbReference>